<protein>
    <submittedName>
        <fullName evidence="4">Uncharacterized protein</fullName>
    </submittedName>
</protein>
<organism evidence="4 7">
    <name type="scientific">Phytophthora fragariae</name>
    <dbReference type="NCBI Taxonomy" id="53985"/>
    <lineage>
        <taxon>Eukaryota</taxon>
        <taxon>Sar</taxon>
        <taxon>Stramenopiles</taxon>
        <taxon>Oomycota</taxon>
        <taxon>Peronosporomycetes</taxon>
        <taxon>Peronosporales</taxon>
        <taxon>Peronosporaceae</taxon>
        <taxon>Phytophthora</taxon>
    </lineage>
</organism>
<dbReference type="Proteomes" id="UP000429523">
    <property type="component" value="Unassembled WGS sequence"/>
</dbReference>
<evidence type="ECO:0000313" key="5">
    <source>
        <dbReference type="EMBL" id="KAE9157308.1"/>
    </source>
</evidence>
<evidence type="ECO:0000256" key="1">
    <source>
        <dbReference type="SAM" id="MobiDB-lite"/>
    </source>
</evidence>
<comment type="caution">
    <text evidence="4">The sequence shown here is derived from an EMBL/GenBank/DDBJ whole genome shotgun (WGS) entry which is preliminary data.</text>
</comment>
<name>A0A6A3P8N9_9STRA</name>
<sequence>RDHQKDNQKDNAPQLLPLTRIAEDRPLERV</sequence>
<dbReference type="Proteomes" id="UP000440732">
    <property type="component" value="Unassembled WGS sequence"/>
</dbReference>
<gene>
    <name evidence="5" type="ORF">PF004_g32276</name>
    <name evidence="4" type="ORF">PF006_g32956</name>
    <name evidence="3" type="ORF">PF007_g32509</name>
    <name evidence="2" type="ORF">PF009_g32871</name>
</gene>
<feature type="non-terminal residue" evidence="4">
    <location>
        <position position="1"/>
    </location>
</feature>
<evidence type="ECO:0000313" key="7">
    <source>
        <dbReference type="Proteomes" id="UP000440732"/>
    </source>
</evidence>
<accession>A0A6A3P8N9</accession>
<evidence type="ECO:0000313" key="9">
    <source>
        <dbReference type="Proteomes" id="UP000476176"/>
    </source>
</evidence>
<dbReference type="EMBL" id="QXGA01010392">
    <property type="protein sequence ID" value="KAE9055455.1"/>
    <property type="molecule type" value="Genomic_DNA"/>
</dbReference>
<dbReference type="Proteomes" id="UP000476176">
    <property type="component" value="Unassembled WGS sequence"/>
</dbReference>
<reference evidence="6 7" key="1">
    <citation type="submission" date="2018-08" db="EMBL/GenBank/DDBJ databases">
        <title>Genomic investigation of the strawberry pathogen Phytophthora fragariae indicates pathogenicity is determined by transcriptional variation in three key races.</title>
        <authorList>
            <person name="Adams T.M."/>
            <person name="Armitage A.D."/>
            <person name="Sobczyk M.K."/>
            <person name="Bates H.J."/>
            <person name="Dunwell J.M."/>
            <person name="Nellist C.F."/>
            <person name="Harrison R.J."/>
        </authorList>
    </citation>
    <scope>NUCLEOTIDE SEQUENCE [LARGE SCALE GENOMIC DNA]</scope>
    <source>
        <strain evidence="5 9">BC-23</strain>
        <strain evidence="4 7">NOV-5</strain>
        <strain evidence="3 8">NOV-71</strain>
        <strain evidence="2 6">NOV-9</strain>
    </source>
</reference>
<proteinExistence type="predicted"/>
<dbReference type="AlphaFoldDB" id="A0A6A3P8N9"/>
<feature type="region of interest" description="Disordered" evidence="1">
    <location>
        <begin position="1"/>
        <end position="30"/>
    </location>
</feature>
<dbReference type="EMBL" id="QXGC01009780">
    <property type="protein sequence ID" value="KAE9157308.1"/>
    <property type="molecule type" value="Genomic_DNA"/>
</dbReference>
<feature type="compositionally biased region" description="Basic and acidic residues" evidence="1">
    <location>
        <begin position="21"/>
        <end position="30"/>
    </location>
</feature>
<evidence type="ECO:0000313" key="8">
    <source>
        <dbReference type="Proteomes" id="UP000441208"/>
    </source>
</evidence>
<evidence type="ECO:0000313" key="3">
    <source>
        <dbReference type="EMBL" id="KAE9054843.1"/>
    </source>
</evidence>
<evidence type="ECO:0000313" key="2">
    <source>
        <dbReference type="EMBL" id="KAE8916806.1"/>
    </source>
</evidence>
<dbReference type="EMBL" id="QXFZ01009287">
    <property type="protein sequence ID" value="KAE9054843.1"/>
    <property type="molecule type" value="Genomic_DNA"/>
</dbReference>
<dbReference type="Proteomes" id="UP000441208">
    <property type="component" value="Unassembled WGS sequence"/>
</dbReference>
<dbReference type="EMBL" id="QXGF01008945">
    <property type="protein sequence ID" value="KAE8916806.1"/>
    <property type="molecule type" value="Genomic_DNA"/>
</dbReference>
<evidence type="ECO:0000313" key="4">
    <source>
        <dbReference type="EMBL" id="KAE9055455.1"/>
    </source>
</evidence>
<evidence type="ECO:0000313" key="6">
    <source>
        <dbReference type="Proteomes" id="UP000429523"/>
    </source>
</evidence>